<sequence>MHFIFLTAALPLALASAGLSPRSLLLPRQGGDAFVPSTGSIITNCATPCGTYVCLDVPRGDTCCTEGCKCSYFATQHNNKPGLLIANGFFFLLDGCPGGSFCLTQGYCCPDGDDPATCASQFGVTLSSGFIPGQTVAVGTASSAASTSAPSSAPVSETAVSTSCQTLRYLLMPQLSLTDISIQHIQPPHLPHLPTQPPPPPPQG</sequence>
<keyword evidence="1" id="KW-0732">Signal</keyword>
<proteinExistence type="predicted"/>
<feature type="chain" id="PRO_5046343504" evidence="1">
    <location>
        <begin position="18"/>
        <end position="204"/>
    </location>
</feature>
<reference evidence="2 3" key="1">
    <citation type="submission" date="2024-09" db="EMBL/GenBank/DDBJ databases">
        <title>Rethinking Asexuality: The Enigmatic Case of Functional Sexual Genes in Lepraria (Stereocaulaceae).</title>
        <authorList>
            <person name="Doellman M."/>
            <person name="Sun Y."/>
            <person name="Barcenas-Pena A."/>
            <person name="Lumbsch H.T."/>
            <person name="Grewe F."/>
        </authorList>
    </citation>
    <scope>NUCLEOTIDE SEQUENCE [LARGE SCALE GENOMIC DNA]</scope>
    <source>
        <strain evidence="2 3">Grewe 0041</strain>
    </source>
</reference>
<gene>
    <name evidence="2" type="ORF">ABVK25_009295</name>
</gene>
<protein>
    <submittedName>
        <fullName evidence="2">Uncharacterized protein</fullName>
    </submittedName>
</protein>
<evidence type="ECO:0000313" key="3">
    <source>
        <dbReference type="Proteomes" id="UP001590951"/>
    </source>
</evidence>
<feature type="signal peptide" evidence="1">
    <location>
        <begin position="1"/>
        <end position="17"/>
    </location>
</feature>
<accession>A0ABR4B0J0</accession>
<keyword evidence="3" id="KW-1185">Reference proteome</keyword>
<organism evidence="2 3">
    <name type="scientific">Lepraria finkii</name>
    <dbReference type="NCBI Taxonomy" id="1340010"/>
    <lineage>
        <taxon>Eukaryota</taxon>
        <taxon>Fungi</taxon>
        <taxon>Dikarya</taxon>
        <taxon>Ascomycota</taxon>
        <taxon>Pezizomycotina</taxon>
        <taxon>Lecanoromycetes</taxon>
        <taxon>OSLEUM clade</taxon>
        <taxon>Lecanoromycetidae</taxon>
        <taxon>Lecanorales</taxon>
        <taxon>Lecanorineae</taxon>
        <taxon>Stereocaulaceae</taxon>
        <taxon>Lepraria</taxon>
    </lineage>
</organism>
<evidence type="ECO:0000313" key="2">
    <source>
        <dbReference type="EMBL" id="KAL2050461.1"/>
    </source>
</evidence>
<dbReference type="Proteomes" id="UP001590951">
    <property type="component" value="Unassembled WGS sequence"/>
</dbReference>
<evidence type="ECO:0000256" key="1">
    <source>
        <dbReference type="SAM" id="SignalP"/>
    </source>
</evidence>
<comment type="caution">
    <text evidence="2">The sequence shown here is derived from an EMBL/GenBank/DDBJ whole genome shotgun (WGS) entry which is preliminary data.</text>
</comment>
<name>A0ABR4B0J0_9LECA</name>
<dbReference type="EMBL" id="JBHFEH010000047">
    <property type="protein sequence ID" value="KAL2050461.1"/>
    <property type="molecule type" value="Genomic_DNA"/>
</dbReference>